<keyword evidence="3 9" id="KW-0819">tRNA processing</keyword>
<evidence type="ECO:0000256" key="1">
    <source>
        <dbReference type="ARBA" id="ARBA00022555"/>
    </source>
</evidence>
<evidence type="ECO:0000256" key="4">
    <source>
        <dbReference type="ARBA" id="ARBA00022741"/>
    </source>
</evidence>
<feature type="domain" description="tRNA-specific 2-thiouridylase MnmA-like central" evidence="11">
    <location>
        <begin position="216"/>
        <end position="282"/>
    </location>
</feature>
<dbReference type="NCBIfam" id="NF001138">
    <property type="entry name" value="PRK00143.1"/>
    <property type="match status" value="1"/>
</dbReference>
<dbReference type="PANTHER" id="PTHR11933:SF5">
    <property type="entry name" value="MITOCHONDRIAL TRNA-SPECIFIC 2-THIOURIDYLASE 1"/>
    <property type="match status" value="1"/>
</dbReference>
<feature type="site" description="Interaction with tRNA" evidence="9">
    <location>
        <position position="136"/>
    </location>
</feature>
<feature type="binding site" evidence="9">
    <location>
        <position position="135"/>
    </location>
    <ligand>
        <name>ATP</name>
        <dbReference type="ChEBI" id="CHEBI:30616"/>
    </ligand>
</feature>
<dbReference type="SUPFAM" id="SSF52402">
    <property type="entry name" value="Adenine nucleotide alpha hydrolases-like"/>
    <property type="match status" value="1"/>
</dbReference>
<evidence type="ECO:0000256" key="7">
    <source>
        <dbReference type="ARBA" id="ARBA00023157"/>
    </source>
</evidence>
<keyword evidence="6 9" id="KW-0694">RNA-binding</keyword>
<dbReference type="EC" id="2.8.1.13" evidence="9"/>
<dbReference type="InterPro" id="IPR046884">
    <property type="entry name" value="MnmA-like_central"/>
</dbReference>
<comment type="catalytic activity">
    <reaction evidence="8 9">
        <text>S-sulfanyl-L-cysteinyl-[protein] + uridine(34) in tRNA + AH2 + ATP = 2-thiouridine(34) in tRNA + L-cysteinyl-[protein] + A + AMP + diphosphate + H(+)</text>
        <dbReference type="Rhea" id="RHEA:47032"/>
        <dbReference type="Rhea" id="RHEA-COMP:10131"/>
        <dbReference type="Rhea" id="RHEA-COMP:11726"/>
        <dbReference type="Rhea" id="RHEA-COMP:11727"/>
        <dbReference type="Rhea" id="RHEA-COMP:11728"/>
        <dbReference type="ChEBI" id="CHEBI:13193"/>
        <dbReference type="ChEBI" id="CHEBI:15378"/>
        <dbReference type="ChEBI" id="CHEBI:17499"/>
        <dbReference type="ChEBI" id="CHEBI:29950"/>
        <dbReference type="ChEBI" id="CHEBI:30616"/>
        <dbReference type="ChEBI" id="CHEBI:33019"/>
        <dbReference type="ChEBI" id="CHEBI:61963"/>
        <dbReference type="ChEBI" id="CHEBI:65315"/>
        <dbReference type="ChEBI" id="CHEBI:87170"/>
        <dbReference type="ChEBI" id="CHEBI:456215"/>
        <dbReference type="EC" id="2.8.1.13"/>
    </reaction>
</comment>
<feature type="region of interest" description="Interaction with tRNA" evidence="9">
    <location>
        <begin position="319"/>
        <end position="320"/>
    </location>
</feature>
<evidence type="ECO:0000256" key="6">
    <source>
        <dbReference type="ARBA" id="ARBA00022884"/>
    </source>
</evidence>
<evidence type="ECO:0000256" key="2">
    <source>
        <dbReference type="ARBA" id="ARBA00022679"/>
    </source>
</evidence>
<dbReference type="PANTHER" id="PTHR11933">
    <property type="entry name" value="TRNA 5-METHYLAMINOMETHYL-2-THIOURIDYLATE -METHYLTRANSFERASE"/>
    <property type="match status" value="1"/>
</dbReference>
<keyword evidence="5 9" id="KW-0067">ATP-binding</keyword>
<keyword evidence="7 9" id="KW-1015">Disulfide bond</keyword>
<comment type="subcellular location">
    <subcellularLocation>
        <location evidence="9">Cytoplasm</location>
    </subcellularLocation>
</comment>
<feature type="binding site" evidence="9">
    <location>
        <position position="46"/>
    </location>
    <ligand>
        <name>ATP</name>
        <dbReference type="ChEBI" id="CHEBI:30616"/>
    </ligand>
</feature>
<dbReference type="Pfam" id="PF03054">
    <property type="entry name" value="tRNA_Me_trans"/>
    <property type="match status" value="1"/>
</dbReference>
<dbReference type="Gene3D" id="2.30.30.280">
    <property type="entry name" value="Adenine nucleotide alpha hydrolases-like domains"/>
    <property type="match status" value="1"/>
</dbReference>
<dbReference type="Pfam" id="PF20258">
    <property type="entry name" value="tRNA_Me_trans_C"/>
    <property type="match status" value="1"/>
</dbReference>
<name>A0ABW2V118_9BACL</name>
<feature type="active site" description="Nucleophile" evidence="9">
    <location>
        <position position="111"/>
    </location>
</feature>
<gene>
    <name evidence="9 12" type="primary">mnmA</name>
    <name evidence="12" type="ORF">ACFQWB_00690</name>
</gene>
<feature type="region of interest" description="Interaction with target base in tRNA" evidence="9">
    <location>
        <begin position="106"/>
        <end position="108"/>
    </location>
</feature>
<reference evidence="13" key="1">
    <citation type="journal article" date="2019" name="Int. J. Syst. Evol. Microbiol.">
        <title>The Global Catalogue of Microorganisms (GCM) 10K type strain sequencing project: providing services to taxonomists for standard genome sequencing and annotation.</title>
        <authorList>
            <consortium name="The Broad Institute Genomics Platform"/>
            <consortium name="The Broad Institute Genome Sequencing Center for Infectious Disease"/>
            <person name="Wu L."/>
            <person name="Ma J."/>
        </authorList>
    </citation>
    <scope>NUCLEOTIDE SEQUENCE [LARGE SCALE GENOMIC DNA]</scope>
    <source>
        <strain evidence="13">JCM 18657</strain>
    </source>
</reference>
<accession>A0ABW2V118</accession>
<dbReference type="CDD" id="cd01998">
    <property type="entry name" value="MnmA_TRMU-like"/>
    <property type="match status" value="1"/>
</dbReference>
<feature type="active site" description="Cysteine persulfide intermediate" evidence="9">
    <location>
        <position position="208"/>
    </location>
</feature>
<keyword evidence="1 9" id="KW-0820">tRNA-binding</keyword>
<dbReference type="InterPro" id="IPR023382">
    <property type="entry name" value="MnmA-like_central_sf"/>
</dbReference>
<proteinExistence type="inferred from homology"/>
<dbReference type="Gene3D" id="3.40.50.620">
    <property type="entry name" value="HUPs"/>
    <property type="match status" value="1"/>
</dbReference>
<dbReference type="InterPro" id="IPR046885">
    <property type="entry name" value="MnmA-like_C"/>
</dbReference>
<organism evidence="12 13">
    <name type="scientific">Paenibacillus thermoaerophilus</name>
    <dbReference type="NCBI Taxonomy" id="1215385"/>
    <lineage>
        <taxon>Bacteria</taxon>
        <taxon>Bacillati</taxon>
        <taxon>Bacillota</taxon>
        <taxon>Bacilli</taxon>
        <taxon>Bacillales</taxon>
        <taxon>Paenibacillaceae</taxon>
        <taxon>Paenibacillus</taxon>
    </lineage>
</organism>
<dbReference type="EMBL" id="JBHTGQ010000002">
    <property type="protein sequence ID" value="MFC7748461.1"/>
    <property type="molecule type" value="Genomic_DNA"/>
</dbReference>
<dbReference type="NCBIfam" id="TIGR00420">
    <property type="entry name" value="trmU"/>
    <property type="match status" value="1"/>
</dbReference>
<feature type="region of interest" description="Interaction with tRNA" evidence="9">
    <location>
        <begin position="158"/>
        <end position="160"/>
    </location>
</feature>
<feature type="domain" description="tRNA-specific 2-thiouridylase MnmA-like C-terminal" evidence="10">
    <location>
        <begin position="292"/>
        <end position="368"/>
    </location>
</feature>
<dbReference type="InterPro" id="IPR014729">
    <property type="entry name" value="Rossmann-like_a/b/a_fold"/>
</dbReference>
<protein>
    <recommendedName>
        <fullName evidence="9">tRNA-specific 2-thiouridylase MnmA</fullName>
        <ecNumber evidence="9">2.8.1.13</ecNumber>
    </recommendedName>
</protein>
<comment type="similarity">
    <text evidence="9">Belongs to the MnmA/TRMU family.</text>
</comment>
<evidence type="ECO:0000256" key="9">
    <source>
        <dbReference type="HAMAP-Rule" id="MF_00144"/>
    </source>
</evidence>
<dbReference type="Pfam" id="PF20259">
    <property type="entry name" value="tRNA_Me_trans_M"/>
    <property type="match status" value="1"/>
</dbReference>
<evidence type="ECO:0000313" key="12">
    <source>
        <dbReference type="EMBL" id="MFC7748461.1"/>
    </source>
</evidence>
<keyword evidence="9" id="KW-0963">Cytoplasm</keyword>
<sequence>MDMRTSTIGKPPESTRVVVGMSGGVDSSVTALLLKQQGYEVIGIFMKNWDDSDEFGHCTAEEDAEDVRRVCGQIGIPFYTVNFEREYADKVFAYFLDEYRKGRTPNPDVLCNREIKFGEFLNKALELDADYIATGHYARLRRGDDGRMQLLRGVDANKDQSYFLMMLSQQQLAKAMFPIGHLPKPEVRRIAEEAGLATAKKKDSTGVCFIGERNFKEFLSHYLPAQSGEIRDLDGRVKGRHDGLMYYTLGQRQGLGIGGSGTGEPWFVAGKDLRENVLYVVQGDKHPALYSQSLHATDVNWIAGTPPAAGSFRCTAKFRYRQQDQAVTVTPRGDGTCDVEFMEPQRAVTPGQAVVFYDGDVCLGGGLIDSVNGGFQSWLAERELAAAAR</sequence>
<dbReference type="InterPro" id="IPR004506">
    <property type="entry name" value="MnmA-like"/>
</dbReference>
<evidence type="ECO:0000313" key="13">
    <source>
        <dbReference type="Proteomes" id="UP001596528"/>
    </source>
</evidence>
<dbReference type="HAMAP" id="MF_00144">
    <property type="entry name" value="tRNA_thiouridyl_MnmA"/>
    <property type="match status" value="1"/>
</dbReference>
<evidence type="ECO:0000259" key="10">
    <source>
        <dbReference type="Pfam" id="PF20258"/>
    </source>
</evidence>
<dbReference type="Gene3D" id="2.40.30.10">
    <property type="entry name" value="Translation factors"/>
    <property type="match status" value="1"/>
</dbReference>
<dbReference type="GO" id="GO:0103016">
    <property type="term" value="F:tRNA-uridine 2-sulfurtransferase activity"/>
    <property type="evidence" value="ECO:0007669"/>
    <property type="project" value="UniProtKB-EC"/>
</dbReference>
<keyword evidence="4 9" id="KW-0547">Nucleotide-binding</keyword>
<evidence type="ECO:0000259" key="11">
    <source>
        <dbReference type="Pfam" id="PF20259"/>
    </source>
</evidence>
<evidence type="ECO:0000256" key="5">
    <source>
        <dbReference type="ARBA" id="ARBA00022840"/>
    </source>
</evidence>
<feature type="binding site" evidence="9">
    <location>
        <begin position="20"/>
        <end position="27"/>
    </location>
    <ligand>
        <name>ATP</name>
        <dbReference type="ChEBI" id="CHEBI:30616"/>
    </ligand>
</feature>
<keyword evidence="2 9" id="KW-0808">Transferase</keyword>
<dbReference type="Proteomes" id="UP001596528">
    <property type="component" value="Unassembled WGS sequence"/>
</dbReference>
<comment type="function">
    <text evidence="9">Catalyzes the 2-thiolation of uridine at the wobble position (U34) of tRNA, leading to the formation of s(2)U34.</text>
</comment>
<evidence type="ECO:0000256" key="8">
    <source>
        <dbReference type="ARBA" id="ARBA00051542"/>
    </source>
</evidence>
<evidence type="ECO:0000256" key="3">
    <source>
        <dbReference type="ARBA" id="ARBA00022694"/>
    </source>
</evidence>
<feature type="disulfide bond" description="Alternate" evidence="9">
    <location>
        <begin position="111"/>
        <end position="208"/>
    </location>
</feature>
<keyword evidence="13" id="KW-1185">Reference proteome</keyword>
<feature type="site" description="Interaction with tRNA" evidence="9">
    <location>
        <position position="352"/>
    </location>
</feature>
<comment type="caution">
    <text evidence="12">The sequence shown here is derived from an EMBL/GenBank/DDBJ whole genome shotgun (WGS) entry which is preliminary data.</text>
</comment>
<dbReference type="RefSeq" id="WP_281281879.1">
    <property type="nucleotide sequence ID" value="NZ_JBHTGQ010000002.1"/>
</dbReference>